<protein>
    <submittedName>
        <fullName evidence="5">Recombinase XerC</fullName>
    </submittedName>
</protein>
<dbReference type="AlphaFoldDB" id="A0A3T0KS68"/>
<dbReference type="GO" id="GO:0015074">
    <property type="term" value="P:DNA integration"/>
    <property type="evidence" value="ECO:0007669"/>
    <property type="project" value="InterPro"/>
</dbReference>
<evidence type="ECO:0000259" key="4">
    <source>
        <dbReference type="PROSITE" id="PS51898"/>
    </source>
</evidence>
<dbReference type="InterPro" id="IPR013762">
    <property type="entry name" value="Integrase-like_cat_sf"/>
</dbReference>
<evidence type="ECO:0000256" key="3">
    <source>
        <dbReference type="ARBA" id="ARBA00023172"/>
    </source>
</evidence>
<organism evidence="5 6">
    <name type="scientific">Peribacillus asahii</name>
    <dbReference type="NCBI Taxonomy" id="228899"/>
    <lineage>
        <taxon>Bacteria</taxon>
        <taxon>Bacillati</taxon>
        <taxon>Bacillota</taxon>
        <taxon>Bacilli</taxon>
        <taxon>Bacillales</taxon>
        <taxon>Bacillaceae</taxon>
        <taxon>Peribacillus</taxon>
    </lineage>
</organism>
<evidence type="ECO:0000256" key="1">
    <source>
        <dbReference type="ARBA" id="ARBA00008857"/>
    </source>
</evidence>
<evidence type="ECO:0000313" key="5">
    <source>
        <dbReference type="EMBL" id="AZV43259.1"/>
    </source>
</evidence>
<dbReference type="GO" id="GO:0006310">
    <property type="term" value="P:DNA recombination"/>
    <property type="evidence" value="ECO:0007669"/>
    <property type="project" value="UniProtKB-KW"/>
</dbReference>
<dbReference type="InterPro" id="IPR011010">
    <property type="entry name" value="DNA_brk_join_enz"/>
</dbReference>
<dbReference type="EMBL" id="CP026095">
    <property type="protein sequence ID" value="AZV43259.1"/>
    <property type="molecule type" value="Genomic_DNA"/>
</dbReference>
<accession>A0A3T0KS68</accession>
<comment type="similarity">
    <text evidence="1">Belongs to the 'phage' integrase family.</text>
</comment>
<gene>
    <name evidence="5" type="ORF">BAOM_2650</name>
</gene>
<dbReference type="Proteomes" id="UP000283095">
    <property type="component" value="Chromosome"/>
</dbReference>
<feature type="domain" description="Tyr recombinase" evidence="4">
    <location>
        <begin position="1"/>
        <end position="74"/>
    </location>
</feature>
<name>A0A3T0KS68_9BACI</name>
<keyword evidence="2" id="KW-0238">DNA-binding</keyword>
<sequence length="81" mass="9161">MGEYGVNKAIAYILKKTNLHHISPHGLRHTHAVMLLESGADIKFVSERLGHATIKMTADVYLHITKKYEAENLLKLESYLS</sequence>
<keyword evidence="3" id="KW-0233">DNA recombination</keyword>
<dbReference type="PANTHER" id="PTHR30349:SF41">
    <property type="entry name" value="INTEGRASE_RECOMBINASE PROTEIN MJ0367-RELATED"/>
    <property type="match status" value="1"/>
</dbReference>
<dbReference type="Gene3D" id="1.10.443.10">
    <property type="entry name" value="Intergrase catalytic core"/>
    <property type="match status" value="1"/>
</dbReference>
<dbReference type="SUPFAM" id="SSF56349">
    <property type="entry name" value="DNA breaking-rejoining enzymes"/>
    <property type="match status" value="1"/>
</dbReference>
<proteinExistence type="inferred from homology"/>
<evidence type="ECO:0000313" key="6">
    <source>
        <dbReference type="Proteomes" id="UP000283095"/>
    </source>
</evidence>
<dbReference type="RefSeq" id="WP_218973840.1">
    <property type="nucleotide sequence ID" value="NZ_CP026095.1"/>
</dbReference>
<evidence type="ECO:0000256" key="2">
    <source>
        <dbReference type="ARBA" id="ARBA00023125"/>
    </source>
</evidence>
<reference evidence="5 6" key="1">
    <citation type="submission" date="2018-01" db="EMBL/GenBank/DDBJ databases">
        <title>Bacillus asahii Genome sequencing and assembly.</title>
        <authorList>
            <person name="Jiang H."/>
            <person name="Feng Y."/>
            <person name="Zhao F."/>
            <person name="Lin X."/>
        </authorList>
    </citation>
    <scope>NUCLEOTIDE SEQUENCE [LARGE SCALE GENOMIC DNA]</scope>
    <source>
        <strain evidence="5 6">OM18</strain>
    </source>
</reference>
<dbReference type="KEGG" id="pasa:BAOM_2650"/>
<dbReference type="Pfam" id="PF00589">
    <property type="entry name" value="Phage_integrase"/>
    <property type="match status" value="1"/>
</dbReference>
<dbReference type="PROSITE" id="PS51898">
    <property type="entry name" value="TYR_RECOMBINASE"/>
    <property type="match status" value="1"/>
</dbReference>
<dbReference type="GO" id="GO:0003677">
    <property type="term" value="F:DNA binding"/>
    <property type="evidence" value="ECO:0007669"/>
    <property type="project" value="UniProtKB-KW"/>
</dbReference>
<dbReference type="InterPro" id="IPR050090">
    <property type="entry name" value="Tyrosine_recombinase_XerCD"/>
</dbReference>
<dbReference type="PANTHER" id="PTHR30349">
    <property type="entry name" value="PHAGE INTEGRASE-RELATED"/>
    <property type="match status" value="1"/>
</dbReference>
<dbReference type="InterPro" id="IPR002104">
    <property type="entry name" value="Integrase_catalytic"/>
</dbReference>